<feature type="domain" description="Reverse transcriptase" evidence="1">
    <location>
        <begin position="1"/>
        <end position="158"/>
    </location>
</feature>
<organism evidence="2 3">
    <name type="scientific">Aphanomyces invadans</name>
    <dbReference type="NCBI Taxonomy" id="157072"/>
    <lineage>
        <taxon>Eukaryota</taxon>
        <taxon>Sar</taxon>
        <taxon>Stramenopiles</taxon>
        <taxon>Oomycota</taxon>
        <taxon>Saprolegniomycetes</taxon>
        <taxon>Saprolegniales</taxon>
        <taxon>Verrucalvaceae</taxon>
        <taxon>Aphanomyces</taxon>
    </lineage>
</organism>
<dbReference type="PANTHER" id="PTHR19446">
    <property type="entry name" value="REVERSE TRANSCRIPTASES"/>
    <property type="match status" value="1"/>
</dbReference>
<keyword evidence="3" id="KW-1185">Reference proteome</keyword>
<dbReference type="AlphaFoldDB" id="A0A418AGV2"/>
<dbReference type="InterPro" id="IPR000477">
    <property type="entry name" value="RT_dom"/>
</dbReference>
<dbReference type="Pfam" id="PF00078">
    <property type="entry name" value="RVT_1"/>
    <property type="match status" value="1"/>
</dbReference>
<protein>
    <recommendedName>
        <fullName evidence="1">Reverse transcriptase domain-containing protein</fullName>
    </recommendedName>
</protein>
<comment type="caution">
    <text evidence="2">The sequence shown here is derived from an EMBL/GenBank/DDBJ whole genome shotgun (WGS) entry which is preliminary data.</text>
</comment>
<gene>
    <name evidence="2" type="ORF">DYB32_010099</name>
</gene>
<evidence type="ECO:0000313" key="2">
    <source>
        <dbReference type="EMBL" id="RHY20139.1"/>
    </source>
</evidence>
<evidence type="ECO:0000313" key="3">
    <source>
        <dbReference type="Proteomes" id="UP000285060"/>
    </source>
</evidence>
<reference evidence="2 3" key="1">
    <citation type="submission" date="2018-08" db="EMBL/GenBank/DDBJ databases">
        <title>Aphanomyces genome sequencing and annotation.</title>
        <authorList>
            <person name="Minardi D."/>
            <person name="Oidtmann B."/>
            <person name="Van Der Giezen M."/>
            <person name="Studholme D.J."/>
        </authorList>
    </citation>
    <scope>NUCLEOTIDE SEQUENCE [LARGE SCALE GENOMIC DNA]</scope>
    <source>
        <strain evidence="2 3">NJM0002</strain>
    </source>
</reference>
<name>A0A418AGV2_9STRA</name>
<evidence type="ECO:0000259" key="1">
    <source>
        <dbReference type="PROSITE" id="PS50878"/>
    </source>
</evidence>
<dbReference type="Proteomes" id="UP000285060">
    <property type="component" value="Unassembled WGS sequence"/>
</dbReference>
<proteinExistence type="predicted"/>
<sequence length="183" mass="19702">MANMNIGPNFLEWVKLLNTKPVVRLLLNDSLGPAIRPNRGVKQGCPLSCLLFNLYIEPLGDMLRAAPELGIPMPDGTSMTSVFFADDATLLSNSLESADHQVDSIVATFCVASGATSNLRKCTTLVLNSNEPPVGRASAPAITLADTGVPIRYLGIYVGHNLDPAYQVQLINDRYLQAFAKSL</sequence>
<dbReference type="EMBL" id="QUSY01002731">
    <property type="protein sequence ID" value="RHY20139.1"/>
    <property type="molecule type" value="Genomic_DNA"/>
</dbReference>
<accession>A0A418AGV2</accession>
<dbReference type="VEuPathDB" id="FungiDB:H310_13050"/>
<dbReference type="PROSITE" id="PS50878">
    <property type="entry name" value="RT_POL"/>
    <property type="match status" value="1"/>
</dbReference>